<proteinExistence type="predicted"/>
<evidence type="ECO:0000259" key="2">
    <source>
        <dbReference type="PROSITE" id="PS50943"/>
    </source>
</evidence>
<dbReference type="PANTHER" id="PTHR46797">
    <property type="entry name" value="HTH-TYPE TRANSCRIPTIONAL REGULATOR"/>
    <property type="match status" value="1"/>
</dbReference>
<keyword evidence="4" id="KW-1185">Reference proteome</keyword>
<dbReference type="RefSeq" id="WP_397214211.1">
    <property type="nucleotide sequence ID" value="NZ_JBGFSN010000004.1"/>
</dbReference>
<dbReference type="SMART" id="SM00530">
    <property type="entry name" value="HTH_XRE"/>
    <property type="match status" value="1"/>
</dbReference>
<dbReference type="InterPro" id="IPR011051">
    <property type="entry name" value="RmlC_Cupin_sf"/>
</dbReference>
<dbReference type="InterPro" id="IPR013096">
    <property type="entry name" value="Cupin_2"/>
</dbReference>
<feature type="domain" description="HTH cro/C1-type" evidence="2">
    <location>
        <begin position="21"/>
        <end position="76"/>
    </location>
</feature>
<dbReference type="InterPro" id="IPR010982">
    <property type="entry name" value="Lambda_DNA-bd_dom_sf"/>
</dbReference>
<comment type="caution">
    <text evidence="3">The sequence shown here is derived from an EMBL/GenBank/DDBJ whole genome shotgun (WGS) entry which is preliminary data.</text>
</comment>
<protein>
    <submittedName>
        <fullName evidence="3">Helix-turn-helix domain-containing protein</fullName>
    </submittedName>
</protein>
<dbReference type="InterPro" id="IPR014710">
    <property type="entry name" value="RmlC-like_jellyroll"/>
</dbReference>
<dbReference type="SUPFAM" id="SSF47413">
    <property type="entry name" value="lambda repressor-like DNA-binding domains"/>
    <property type="match status" value="1"/>
</dbReference>
<organism evidence="3 4">
    <name type="scientific">Pantoea osteomyelitidis</name>
    <dbReference type="NCBI Taxonomy" id="3230026"/>
    <lineage>
        <taxon>Bacteria</taxon>
        <taxon>Pseudomonadati</taxon>
        <taxon>Pseudomonadota</taxon>
        <taxon>Gammaproteobacteria</taxon>
        <taxon>Enterobacterales</taxon>
        <taxon>Erwiniaceae</taxon>
        <taxon>Pantoea</taxon>
    </lineage>
</organism>
<sequence length="200" mass="22531">MNETEQDNKTNSLEADIGVRLKQMRKARNMTISELAALAGVSAGTISQIERNLTNPTVRMLEQLRRVFNVPLMAFLEPETLPVRGAEHYVRRQSDRPHFHVGKKGIAKEMLSPQGEHDIQFMLIAIPSGVRSDEMLIGYGEKAGLLISGELTLEIEGDETVLYPGDSFQFKSNLMHNVFNHTDAEAQVLWIMHIKPNNHL</sequence>
<dbReference type="CDD" id="cd00093">
    <property type="entry name" value="HTH_XRE"/>
    <property type="match status" value="1"/>
</dbReference>
<evidence type="ECO:0000256" key="1">
    <source>
        <dbReference type="ARBA" id="ARBA00023125"/>
    </source>
</evidence>
<dbReference type="InterPro" id="IPR001387">
    <property type="entry name" value="Cro/C1-type_HTH"/>
</dbReference>
<dbReference type="PANTHER" id="PTHR46797:SF2">
    <property type="entry name" value="TRANSCRIPTIONAL REGULATOR"/>
    <property type="match status" value="1"/>
</dbReference>
<dbReference type="CDD" id="cd02209">
    <property type="entry name" value="cupin_XRE_C"/>
    <property type="match status" value="1"/>
</dbReference>
<name>A0ABW7PW69_9GAMM</name>
<dbReference type="Proteomes" id="UP001611251">
    <property type="component" value="Unassembled WGS sequence"/>
</dbReference>
<dbReference type="InterPro" id="IPR050807">
    <property type="entry name" value="TransReg_Diox_bact_type"/>
</dbReference>
<keyword evidence="1" id="KW-0238">DNA-binding</keyword>
<evidence type="ECO:0000313" key="3">
    <source>
        <dbReference type="EMBL" id="MFH8134423.1"/>
    </source>
</evidence>
<dbReference type="PROSITE" id="PS50943">
    <property type="entry name" value="HTH_CROC1"/>
    <property type="match status" value="1"/>
</dbReference>
<reference evidence="3 4" key="1">
    <citation type="submission" date="2024-08" db="EMBL/GenBank/DDBJ databases">
        <title>Pantoea ronii - a newly identified human opportunistic pathogen.</title>
        <authorList>
            <person name="Keidar-Friedman D."/>
            <person name="Sorek N."/>
            <person name="Leshin-Carmel D."/>
            <person name="Tsur A."/>
            <person name="Amsalem M."/>
            <person name="Tolkach D."/>
            <person name="Brosh-Nissimov T."/>
        </authorList>
    </citation>
    <scope>NUCLEOTIDE SEQUENCE [LARGE SCALE GENOMIC DNA]</scope>
    <source>
        <strain evidence="3 4">AA23256</strain>
    </source>
</reference>
<dbReference type="Pfam" id="PF01381">
    <property type="entry name" value="HTH_3"/>
    <property type="match status" value="1"/>
</dbReference>
<dbReference type="Gene3D" id="2.60.120.10">
    <property type="entry name" value="Jelly Rolls"/>
    <property type="match status" value="1"/>
</dbReference>
<evidence type="ECO:0000313" key="4">
    <source>
        <dbReference type="Proteomes" id="UP001611251"/>
    </source>
</evidence>
<accession>A0ABW7PW69</accession>
<dbReference type="Pfam" id="PF07883">
    <property type="entry name" value="Cupin_2"/>
    <property type="match status" value="1"/>
</dbReference>
<dbReference type="Gene3D" id="1.10.260.40">
    <property type="entry name" value="lambda repressor-like DNA-binding domains"/>
    <property type="match status" value="1"/>
</dbReference>
<gene>
    <name evidence="3" type="ORF">ABU178_09620</name>
</gene>
<dbReference type="EMBL" id="JBGFSN010000004">
    <property type="protein sequence ID" value="MFH8134423.1"/>
    <property type="molecule type" value="Genomic_DNA"/>
</dbReference>
<dbReference type="SUPFAM" id="SSF51182">
    <property type="entry name" value="RmlC-like cupins"/>
    <property type="match status" value="1"/>
</dbReference>